<protein>
    <submittedName>
        <fullName evidence="6">Oligopeptide ABC transporter, periplasmic oligopeptide-binding protein OppA</fullName>
    </submittedName>
</protein>
<name>A0A0E3SM64_METBA</name>
<dbReference type="PANTHER" id="PTHR30290">
    <property type="entry name" value="PERIPLASMIC BINDING COMPONENT OF ABC TRANSPORTER"/>
    <property type="match status" value="1"/>
</dbReference>
<dbReference type="SUPFAM" id="SSF53850">
    <property type="entry name" value="Periplasmic binding protein-like II"/>
    <property type="match status" value="1"/>
</dbReference>
<keyword evidence="4" id="KW-0732">Signal</keyword>
<dbReference type="GO" id="GO:1904680">
    <property type="term" value="F:peptide transmembrane transporter activity"/>
    <property type="evidence" value="ECO:0007669"/>
    <property type="project" value="TreeGrafter"/>
</dbReference>
<dbReference type="AlphaFoldDB" id="A0A0E3SM64"/>
<dbReference type="STRING" id="1434107.MSBR3_2688"/>
<evidence type="ECO:0000313" key="7">
    <source>
        <dbReference type="Proteomes" id="UP000033066"/>
    </source>
</evidence>
<gene>
    <name evidence="6" type="ORF">MSBR3_2688</name>
</gene>
<dbReference type="GO" id="GO:0043190">
    <property type="term" value="C:ATP-binding cassette (ABC) transporter complex"/>
    <property type="evidence" value="ECO:0007669"/>
    <property type="project" value="InterPro"/>
</dbReference>
<keyword evidence="3" id="KW-0813">Transport</keyword>
<evidence type="ECO:0000256" key="1">
    <source>
        <dbReference type="ARBA" id="ARBA00004196"/>
    </source>
</evidence>
<evidence type="ECO:0000256" key="2">
    <source>
        <dbReference type="ARBA" id="ARBA00005695"/>
    </source>
</evidence>
<evidence type="ECO:0000259" key="5">
    <source>
        <dbReference type="Pfam" id="PF00496"/>
    </source>
</evidence>
<evidence type="ECO:0000313" key="6">
    <source>
        <dbReference type="EMBL" id="AKB83266.1"/>
    </source>
</evidence>
<dbReference type="PATRIC" id="fig|1434107.4.peg.3405"/>
<dbReference type="Proteomes" id="UP000033066">
    <property type="component" value="Chromosome"/>
</dbReference>
<dbReference type="RefSeq" id="WP_048108921.1">
    <property type="nucleotide sequence ID" value="NZ_CP009517.1"/>
</dbReference>
<dbReference type="InterPro" id="IPR030678">
    <property type="entry name" value="Peptide/Ni-bd"/>
</dbReference>
<dbReference type="InterPro" id="IPR000914">
    <property type="entry name" value="SBP_5_dom"/>
</dbReference>
<dbReference type="PROSITE" id="PS51257">
    <property type="entry name" value="PROKAR_LIPOPROTEIN"/>
    <property type="match status" value="1"/>
</dbReference>
<dbReference type="PIRSF" id="PIRSF002741">
    <property type="entry name" value="MppA"/>
    <property type="match status" value="1"/>
</dbReference>
<dbReference type="HOGENOM" id="CLU_017028_7_5_2"/>
<comment type="similarity">
    <text evidence="2">Belongs to the bacterial solute-binding protein 5 family.</text>
</comment>
<reference evidence="6" key="1">
    <citation type="submission" date="2014-07" db="EMBL/GenBank/DDBJ databases">
        <title>Methanogenic archaea and the global carbon cycle.</title>
        <authorList>
            <person name="Henriksen J.R."/>
            <person name="Luke J."/>
            <person name="Reinhart S."/>
            <person name="Benedict M.N."/>
            <person name="Youngblut N.D."/>
            <person name="Metcalf M.E."/>
            <person name="Whitaker R.J."/>
            <person name="Metcalf W.W."/>
        </authorList>
    </citation>
    <scope>NUCLEOTIDE SEQUENCE [LARGE SCALE GENOMIC DNA]</scope>
    <source>
        <strain evidence="6">3</strain>
    </source>
</reference>
<accession>A0A0E3SM64</accession>
<comment type="subcellular location">
    <subcellularLocation>
        <location evidence="1">Cell envelope</location>
    </subcellularLocation>
</comment>
<dbReference type="GO" id="GO:0042597">
    <property type="term" value="C:periplasmic space"/>
    <property type="evidence" value="ECO:0007669"/>
    <property type="project" value="UniProtKB-ARBA"/>
</dbReference>
<dbReference type="KEGG" id="mbak:MSBR3_2688"/>
<dbReference type="PANTHER" id="PTHR30290:SF10">
    <property type="entry name" value="PERIPLASMIC OLIGOPEPTIDE-BINDING PROTEIN-RELATED"/>
    <property type="match status" value="1"/>
</dbReference>
<dbReference type="Gene3D" id="3.10.105.10">
    <property type="entry name" value="Dipeptide-binding Protein, Domain 3"/>
    <property type="match status" value="1"/>
</dbReference>
<dbReference type="OrthoDB" id="131563at2157"/>
<dbReference type="EMBL" id="CP009517">
    <property type="protein sequence ID" value="AKB83266.1"/>
    <property type="molecule type" value="Genomic_DNA"/>
</dbReference>
<evidence type="ECO:0000256" key="4">
    <source>
        <dbReference type="ARBA" id="ARBA00022729"/>
    </source>
</evidence>
<proteinExistence type="inferred from homology"/>
<dbReference type="GO" id="GO:0015833">
    <property type="term" value="P:peptide transport"/>
    <property type="evidence" value="ECO:0007669"/>
    <property type="project" value="TreeGrafter"/>
</dbReference>
<dbReference type="InterPro" id="IPR039424">
    <property type="entry name" value="SBP_5"/>
</dbReference>
<evidence type="ECO:0000256" key="3">
    <source>
        <dbReference type="ARBA" id="ARBA00022448"/>
    </source>
</evidence>
<keyword evidence="7" id="KW-1185">Reference proteome</keyword>
<dbReference type="Gene3D" id="3.40.190.10">
    <property type="entry name" value="Periplasmic binding protein-like II"/>
    <property type="match status" value="1"/>
</dbReference>
<organism evidence="6 7">
    <name type="scientific">Methanosarcina barkeri 3</name>
    <dbReference type="NCBI Taxonomy" id="1434107"/>
    <lineage>
        <taxon>Archaea</taxon>
        <taxon>Methanobacteriati</taxon>
        <taxon>Methanobacteriota</taxon>
        <taxon>Stenosarchaea group</taxon>
        <taxon>Methanomicrobia</taxon>
        <taxon>Methanosarcinales</taxon>
        <taxon>Methanosarcinaceae</taxon>
        <taxon>Methanosarcina</taxon>
    </lineage>
</organism>
<dbReference type="Pfam" id="PF00496">
    <property type="entry name" value="SBP_bac_5"/>
    <property type="match status" value="1"/>
</dbReference>
<feature type="domain" description="Solute-binding protein family 5" evidence="5">
    <location>
        <begin position="79"/>
        <end position="429"/>
    </location>
</feature>
<dbReference type="GeneID" id="24790310"/>
<sequence length="527" mass="58265">MRFKKIAAFVLLAVMFITLMAGCVSKTSTQENTNTSGGVASGKNTLVIGALADFKQGSGKEGQSMVFDLMTQRSESMGVEPGIIESWTTNADLTEYTLKVRQNVKFTDGTPLTADIVKYSLQAWAPYCDGSFMYSLKSMDVVNDTTLDVKFTKSYGNFPTEMTRIYVSLPGSLDDKGNVVKWVGTGPFILDDYQTDQSAAFKTNKDYWNKNKIPSIDGVKWVVIPDENSRIMALQSGQVDVIGVAEHYCALSYAAIAELKKDDKYVVDLNPDSGLIATYVYNYAEGPMTDINLRKAVTYAIDRKTLVDTVMSGLGAESGDFMRRKYDFSPRNEKEYTYDLDAAKAALTAGGYADTNGDGIVEKNGQPVVLRFVVESDETARATAVFVQDCLKKIGIDTKLEALDDSARAEKEKNGNFDIAYTHPWLTTPQRYMSWRGAVNTYDDFGIGFGVSGNFSTYLDEVLSKSSKDDLWNTFDKVWAEEYAFYPGTGLYTTPRVFIHSKDVTGFIFNPNECVIDLSGVKITGSK</sequence>